<evidence type="ECO:0000313" key="1">
    <source>
        <dbReference type="EMBL" id="CAF5227405.1"/>
    </source>
</evidence>
<evidence type="ECO:0000313" key="2">
    <source>
        <dbReference type="Proteomes" id="UP000681720"/>
    </source>
</evidence>
<feature type="non-terminal residue" evidence="1">
    <location>
        <position position="1"/>
    </location>
</feature>
<feature type="non-terminal residue" evidence="1">
    <location>
        <position position="59"/>
    </location>
</feature>
<sequence length="59" mass="6817">MKNNYILVVKEILDELVEQICYDEATQGNENDCLSTNEIIEDIQSTPDEFHNTISRNTI</sequence>
<accession>A0A8S3KC37</accession>
<name>A0A8S3KC37_9BILA</name>
<gene>
    <name evidence="1" type="ORF">GIL414_LOCUS87628</name>
</gene>
<dbReference type="Proteomes" id="UP000681720">
    <property type="component" value="Unassembled WGS sequence"/>
</dbReference>
<dbReference type="AlphaFoldDB" id="A0A8S3KC37"/>
<proteinExistence type="predicted"/>
<protein>
    <submittedName>
        <fullName evidence="1">Uncharacterized protein</fullName>
    </submittedName>
</protein>
<dbReference type="EMBL" id="CAJOBJ010380961">
    <property type="protein sequence ID" value="CAF5227405.1"/>
    <property type="molecule type" value="Genomic_DNA"/>
</dbReference>
<organism evidence="1 2">
    <name type="scientific">Rotaria magnacalcarata</name>
    <dbReference type="NCBI Taxonomy" id="392030"/>
    <lineage>
        <taxon>Eukaryota</taxon>
        <taxon>Metazoa</taxon>
        <taxon>Spiralia</taxon>
        <taxon>Gnathifera</taxon>
        <taxon>Rotifera</taxon>
        <taxon>Eurotatoria</taxon>
        <taxon>Bdelloidea</taxon>
        <taxon>Philodinida</taxon>
        <taxon>Philodinidae</taxon>
        <taxon>Rotaria</taxon>
    </lineage>
</organism>
<comment type="caution">
    <text evidence="1">The sequence shown here is derived from an EMBL/GenBank/DDBJ whole genome shotgun (WGS) entry which is preliminary data.</text>
</comment>
<reference evidence="1" key="1">
    <citation type="submission" date="2021-02" db="EMBL/GenBank/DDBJ databases">
        <authorList>
            <person name="Nowell W R."/>
        </authorList>
    </citation>
    <scope>NUCLEOTIDE SEQUENCE</scope>
</reference>